<dbReference type="PANTHER" id="PTHR42748">
    <property type="entry name" value="NITROGEN METABOLITE REPRESSION PROTEIN NMRA FAMILY MEMBER"/>
    <property type="match status" value="1"/>
</dbReference>
<comment type="similarity">
    <text evidence="1">Belongs to the NmrA-type oxidoreductase family.</text>
</comment>
<evidence type="ECO:0000256" key="1">
    <source>
        <dbReference type="ARBA" id="ARBA00006328"/>
    </source>
</evidence>
<dbReference type="InterPro" id="IPR051164">
    <property type="entry name" value="NmrA-like_oxidored"/>
</dbReference>
<dbReference type="AlphaFoldDB" id="A0A933SF10"/>
<comment type="caution">
    <text evidence="4">The sequence shown here is derived from an EMBL/GenBank/DDBJ whole genome shotgun (WGS) entry which is preliminary data.</text>
</comment>
<dbReference type="EMBL" id="JACRIW010000123">
    <property type="protein sequence ID" value="MBI5171214.1"/>
    <property type="molecule type" value="Genomic_DNA"/>
</dbReference>
<keyword evidence="2" id="KW-0521">NADP</keyword>
<dbReference type="CDD" id="cd05251">
    <property type="entry name" value="NmrA_like_SDR_a"/>
    <property type="match status" value="1"/>
</dbReference>
<organism evidence="4 5">
    <name type="scientific">Eiseniibacteriota bacterium</name>
    <dbReference type="NCBI Taxonomy" id="2212470"/>
    <lineage>
        <taxon>Bacteria</taxon>
        <taxon>Candidatus Eiseniibacteriota</taxon>
    </lineage>
</organism>
<dbReference type="InterPro" id="IPR036291">
    <property type="entry name" value="NAD(P)-bd_dom_sf"/>
</dbReference>
<evidence type="ECO:0000313" key="5">
    <source>
        <dbReference type="Proteomes" id="UP000696931"/>
    </source>
</evidence>
<name>A0A933SF10_UNCEI</name>
<evidence type="ECO:0000256" key="2">
    <source>
        <dbReference type="ARBA" id="ARBA00022857"/>
    </source>
</evidence>
<sequence length="316" mass="33747">MSQKKIIAVLGATGAQGGGLARAIAADTSGEFTARAVTRNPESDKARALAALGIEVVAGDTDDPAGLDKAFAGAYGAFCVTNFWEHFSPAREITQATNIARATKKANLQHVIWSTLEDTRKSIPLDDARLPTLQGEYKVPHFDSKGSVDHVFTKEGAPTTFLLAAFYWDNFIHFGMGPRRNEQGGVTLAMPLGGVKLPGIWAGDIGRCAYGVFRRGTSTVGQRIGVSGENLSGAEMAAKMGKVLGTEIGFFDVPFDVYRGLGFPGAEDLGNMFQFQAILGDAFLASRDPKLSRELNPSLLDFDAWLAANKDKLTIA</sequence>
<reference evidence="4" key="1">
    <citation type="submission" date="2020-07" db="EMBL/GenBank/DDBJ databases">
        <title>Huge and variable diversity of episymbiotic CPR bacteria and DPANN archaea in groundwater ecosystems.</title>
        <authorList>
            <person name="He C.Y."/>
            <person name="Keren R."/>
            <person name="Whittaker M."/>
            <person name="Farag I.F."/>
            <person name="Doudna J."/>
            <person name="Cate J.H.D."/>
            <person name="Banfield J.F."/>
        </authorList>
    </citation>
    <scope>NUCLEOTIDE SEQUENCE</scope>
    <source>
        <strain evidence="4">NC_groundwater_1813_Pr3_B-0.1um_71_17</strain>
    </source>
</reference>
<dbReference type="SUPFAM" id="SSF51735">
    <property type="entry name" value="NAD(P)-binding Rossmann-fold domains"/>
    <property type="match status" value="1"/>
</dbReference>
<dbReference type="Gene3D" id="3.40.50.720">
    <property type="entry name" value="NAD(P)-binding Rossmann-like Domain"/>
    <property type="match status" value="1"/>
</dbReference>
<evidence type="ECO:0000259" key="3">
    <source>
        <dbReference type="Pfam" id="PF05368"/>
    </source>
</evidence>
<accession>A0A933SF10</accession>
<dbReference type="PANTHER" id="PTHR42748:SF7">
    <property type="entry name" value="NMRA LIKE REDOX SENSOR 1-RELATED"/>
    <property type="match status" value="1"/>
</dbReference>
<dbReference type="Gene3D" id="3.90.25.10">
    <property type="entry name" value="UDP-galactose 4-epimerase, domain 1"/>
    <property type="match status" value="1"/>
</dbReference>
<evidence type="ECO:0000313" key="4">
    <source>
        <dbReference type="EMBL" id="MBI5171214.1"/>
    </source>
</evidence>
<feature type="domain" description="NmrA-like" evidence="3">
    <location>
        <begin position="3"/>
        <end position="281"/>
    </location>
</feature>
<dbReference type="Pfam" id="PF05368">
    <property type="entry name" value="NmrA"/>
    <property type="match status" value="1"/>
</dbReference>
<dbReference type="InterPro" id="IPR008030">
    <property type="entry name" value="NmrA-like"/>
</dbReference>
<dbReference type="Proteomes" id="UP000696931">
    <property type="component" value="Unassembled WGS sequence"/>
</dbReference>
<protein>
    <submittedName>
        <fullName evidence="4">NmrA/HSCARG family protein</fullName>
    </submittedName>
</protein>
<proteinExistence type="inferred from homology"/>
<gene>
    <name evidence="4" type="ORF">HZA61_17135</name>
</gene>